<evidence type="ECO:0000313" key="5">
    <source>
        <dbReference type="EMBL" id="XCD08160.1"/>
    </source>
</evidence>
<dbReference type="EMBL" id="PP511879">
    <property type="protein sequence ID" value="XCD08485.1"/>
    <property type="molecule type" value="Genomic_DNA"/>
</dbReference>
<dbReference type="EMBL" id="PP511778">
    <property type="protein sequence ID" value="XCD07291.1"/>
    <property type="molecule type" value="Genomic_DNA"/>
</dbReference>
<dbReference type="EMBL" id="PP511809">
    <property type="protein sequence ID" value="XCD07770.1"/>
    <property type="molecule type" value="Genomic_DNA"/>
</dbReference>
<protein>
    <submittedName>
        <fullName evidence="2">DNA pilot protein</fullName>
    </submittedName>
</protein>
<dbReference type="EMBL" id="PP511864">
    <property type="protein sequence ID" value="XCD08160.1"/>
    <property type="molecule type" value="Genomic_DNA"/>
</dbReference>
<reference evidence="2" key="1">
    <citation type="submission" date="2024-03" db="EMBL/GenBank/DDBJ databases">
        <title>Diverse circular DNA viruses in blood, oral, and fecal samples of captive lemurs.</title>
        <authorList>
            <person name="Paietta E.N."/>
            <person name="Kraberger S."/>
            <person name="Lund M.C."/>
            <person name="Custer J.M."/>
            <person name="Vargas K.M."/>
            <person name="Ehmke E.E."/>
            <person name="Yoder A.D."/>
            <person name="Varsani A."/>
        </authorList>
    </citation>
    <scope>NUCLEOTIDE SEQUENCE</scope>
    <source>
        <strain evidence="1">Duke_22FF_2443</strain>
        <strain evidence="2">Duke_27FF_1725</strain>
        <strain evidence="3">Duke_27FS_16</strain>
        <strain evidence="4">Duke_28FS_67</strain>
        <strain evidence="5">Duke_29_38</strain>
        <strain evidence="6">Duke_30FF_1510</strain>
    </source>
</reference>
<evidence type="ECO:0000313" key="2">
    <source>
        <dbReference type="EMBL" id="XCD07291.1"/>
    </source>
</evidence>
<dbReference type="EMBL" id="PP511785">
    <property type="protein sequence ID" value="XCD07341.1"/>
    <property type="molecule type" value="Genomic_DNA"/>
</dbReference>
<organism evidence="2">
    <name type="scientific">Dulem virus 200</name>
    <dbReference type="NCBI Taxonomy" id="3145677"/>
    <lineage>
        <taxon>Viruses</taxon>
        <taxon>Monodnaviria</taxon>
        <taxon>Sangervirae</taxon>
        <taxon>Phixviricota</taxon>
        <taxon>Malgrandaviricetes</taxon>
        <taxon>Petitvirales</taxon>
        <taxon>Microviridae</taxon>
        <taxon>Microvirus</taxon>
    </lineage>
</organism>
<name>A0AAU8B5F4_9VIRU</name>
<proteinExistence type="predicted"/>
<evidence type="ECO:0000313" key="4">
    <source>
        <dbReference type="EMBL" id="XCD07770.1"/>
    </source>
</evidence>
<evidence type="ECO:0000313" key="6">
    <source>
        <dbReference type="EMBL" id="XCD08485.1"/>
    </source>
</evidence>
<sequence>MAAPLIAAAGISALASGVTAAINNSAANSAASKQYQRQLEFWKLQNEYNSPVEQRKRLEAAGLNPALMYSGGNFTNDAGSLSDAPGNEYAKSGVLPDSLPTGIIDAAVKAATIKQIEAQTRKTDAETDNIEQDTEMFPYRVELMKEQTNLFQAEAISERYKQTSMNISNKLQRLEYEFQSDTFEDRKKIVRADFEKLRNEIALQFQEMVVNARYIKEKFPLEVQTMKNTLLLQMKEHALMQSQIELNTSIRKLNEGQLEQIKQLLQPTLDKFQAEIDQLTEETGWIKWERSVEIVTSVLSTIADVIAKAHSFGSSSAPYKPTIYGAPNSSDGIPTYRW</sequence>
<evidence type="ECO:0000313" key="3">
    <source>
        <dbReference type="EMBL" id="XCD07341.1"/>
    </source>
</evidence>
<dbReference type="EMBL" id="PP511445">
    <property type="protein sequence ID" value="XCD04330.1"/>
    <property type="molecule type" value="Genomic_DNA"/>
</dbReference>
<evidence type="ECO:0000313" key="1">
    <source>
        <dbReference type="EMBL" id="XCD04330.1"/>
    </source>
</evidence>
<accession>A0AAU8B5F4</accession>